<dbReference type="InterPro" id="IPR051786">
    <property type="entry name" value="ASN_synthetase/amidase"/>
</dbReference>
<reference evidence="7 8" key="1">
    <citation type="submission" date="2024-10" db="EMBL/GenBank/DDBJ databases">
        <title>The Natural Products Discovery Center: Release of the First 8490 Sequenced Strains for Exploring Actinobacteria Biosynthetic Diversity.</title>
        <authorList>
            <person name="Kalkreuter E."/>
            <person name="Kautsar S.A."/>
            <person name="Yang D."/>
            <person name="Bader C.D."/>
            <person name="Teijaro C.N."/>
            <person name="Fluegel L."/>
            <person name="Davis C.M."/>
            <person name="Simpson J.R."/>
            <person name="Lauterbach L."/>
            <person name="Steele A.D."/>
            <person name="Gui C."/>
            <person name="Meng S."/>
            <person name="Li G."/>
            <person name="Viehrig K."/>
            <person name="Ye F."/>
            <person name="Su P."/>
            <person name="Kiefer A.F."/>
            <person name="Nichols A."/>
            <person name="Cepeda A.J."/>
            <person name="Yan W."/>
            <person name="Fan B."/>
            <person name="Jiang Y."/>
            <person name="Adhikari A."/>
            <person name="Zheng C.-J."/>
            <person name="Schuster L."/>
            <person name="Cowan T.M."/>
            <person name="Smanski M.J."/>
            <person name="Chevrette M.G."/>
            <person name="De Carvalho L.P.S."/>
            <person name="Shen B."/>
        </authorList>
    </citation>
    <scope>NUCLEOTIDE SEQUENCE [LARGE SCALE GENOMIC DNA]</scope>
    <source>
        <strain evidence="7 8">NPDC012605</strain>
    </source>
</reference>
<dbReference type="Proteomes" id="UP001602370">
    <property type="component" value="Unassembled WGS sequence"/>
</dbReference>
<protein>
    <recommendedName>
        <fullName evidence="2">asparagine synthase (glutamine-hydrolyzing)</fullName>
        <ecNumber evidence="2">6.3.5.4</ecNumber>
    </recommendedName>
</protein>
<feature type="region of interest" description="Disordered" evidence="5">
    <location>
        <begin position="1"/>
        <end position="21"/>
    </location>
</feature>
<comment type="pathway">
    <text evidence="1">Amino-acid biosynthesis; L-asparagine biosynthesis; L-asparagine from L-aspartate (L-Gln route): step 1/1.</text>
</comment>
<dbReference type="PANTHER" id="PTHR43284:SF1">
    <property type="entry name" value="ASPARAGINE SYNTHETASE"/>
    <property type="match status" value="1"/>
</dbReference>
<evidence type="ECO:0000313" key="7">
    <source>
        <dbReference type="EMBL" id="MFF5922030.1"/>
    </source>
</evidence>
<dbReference type="InterPro" id="IPR014729">
    <property type="entry name" value="Rossmann-like_a/b/a_fold"/>
</dbReference>
<dbReference type="EMBL" id="JBIBDZ010000009">
    <property type="protein sequence ID" value="MFF5922030.1"/>
    <property type="molecule type" value="Genomic_DNA"/>
</dbReference>
<keyword evidence="8" id="KW-1185">Reference proteome</keyword>
<keyword evidence="3" id="KW-0028">Amino-acid biosynthesis</keyword>
<sequence>MRWAAGFRAGPDTSRTPVPAPVAGEGIPGFATAWTVGPVLVRTVEGDGPGPFRIAAVGDCPPTHAELAATLHAIRAGQLDRMPERPGSCLLVAETRDRTVVVGDRAGVWPVFYRTDLDGGVWWSNAATPLAALSGVPIPDLRALAARTALPDVVLDPHAGLFPRVARLPPGTALLCERGAARLVRTGTTTRAHAEHLTLPEGARLLHARLTEAVDRRAGSTPLCSADLSGGLDSTTLAHLSARAGETHAVTYTDAWLRNDDLPYATAAAAEMPGVVHHVMTGDRSTLHYTGLGPEHLAVPVSDAPSPTVVLWAMKAKVLGAMAAHGSRGHFVGTGGDTVLTASGVLTDALRAGQRRRAAATARAAARVTHTSVWGLWRAARSKAALTLTVEAGHLADRLRGPAAPADTAHRGTGSAGAAWLPVQTVADWMPRPARDLLADHVTDACRSREQPDRLARWRDAHGLARVGDDVAQYAHLAASLGMPLWAPYLDDEVVAVCFGVPPEERHLPGVYKPLLTRAMRGIVADQVLDRRTKGTFGGPVYAGLAEHCAALTELLGAGSRLARLGLVDPVPVAAVLRRAAPGLPLPLGAVHHLVAVEVWLRQLETQSRSTWWKENRSRALGPAPYRARRP</sequence>
<comment type="catalytic activity">
    <reaction evidence="4">
        <text>L-aspartate + L-glutamine + ATP + H2O = L-asparagine + L-glutamate + AMP + diphosphate + H(+)</text>
        <dbReference type="Rhea" id="RHEA:12228"/>
        <dbReference type="ChEBI" id="CHEBI:15377"/>
        <dbReference type="ChEBI" id="CHEBI:15378"/>
        <dbReference type="ChEBI" id="CHEBI:29985"/>
        <dbReference type="ChEBI" id="CHEBI:29991"/>
        <dbReference type="ChEBI" id="CHEBI:30616"/>
        <dbReference type="ChEBI" id="CHEBI:33019"/>
        <dbReference type="ChEBI" id="CHEBI:58048"/>
        <dbReference type="ChEBI" id="CHEBI:58359"/>
        <dbReference type="ChEBI" id="CHEBI:456215"/>
        <dbReference type="EC" id="6.3.5.4"/>
    </reaction>
</comment>
<dbReference type="RefSeq" id="WP_388309364.1">
    <property type="nucleotide sequence ID" value="NZ_JBIBDZ010000009.1"/>
</dbReference>
<dbReference type="Pfam" id="PF00733">
    <property type="entry name" value="Asn_synthase"/>
    <property type="match status" value="1"/>
</dbReference>
<evidence type="ECO:0000259" key="6">
    <source>
        <dbReference type="Pfam" id="PF00733"/>
    </source>
</evidence>
<dbReference type="SUPFAM" id="SSF56235">
    <property type="entry name" value="N-terminal nucleophile aminohydrolases (Ntn hydrolases)"/>
    <property type="match status" value="1"/>
</dbReference>
<gene>
    <name evidence="7" type="ORF">ACFY8C_27380</name>
</gene>
<dbReference type="SUPFAM" id="SSF52402">
    <property type="entry name" value="Adenine nucleotide alpha hydrolases-like"/>
    <property type="match status" value="1"/>
</dbReference>
<evidence type="ECO:0000256" key="1">
    <source>
        <dbReference type="ARBA" id="ARBA00005187"/>
    </source>
</evidence>
<keyword evidence="3" id="KW-0061">Asparagine biosynthesis</keyword>
<dbReference type="PANTHER" id="PTHR43284">
    <property type="entry name" value="ASPARAGINE SYNTHETASE (GLUTAMINE-HYDROLYZING)"/>
    <property type="match status" value="1"/>
</dbReference>
<dbReference type="EC" id="6.3.5.4" evidence="2"/>
<evidence type="ECO:0000313" key="8">
    <source>
        <dbReference type="Proteomes" id="UP001602370"/>
    </source>
</evidence>
<proteinExistence type="predicted"/>
<name>A0ABW6XWZ4_9ACTN</name>
<evidence type="ECO:0000256" key="3">
    <source>
        <dbReference type="ARBA" id="ARBA00022888"/>
    </source>
</evidence>
<organism evidence="7 8">
    <name type="scientific">Streptomyces flavochromogenes</name>
    <dbReference type="NCBI Taxonomy" id="68199"/>
    <lineage>
        <taxon>Bacteria</taxon>
        <taxon>Bacillati</taxon>
        <taxon>Actinomycetota</taxon>
        <taxon>Actinomycetes</taxon>
        <taxon>Kitasatosporales</taxon>
        <taxon>Streptomycetaceae</taxon>
        <taxon>Streptomyces</taxon>
    </lineage>
</organism>
<evidence type="ECO:0000256" key="2">
    <source>
        <dbReference type="ARBA" id="ARBA00012737"/>
    </source>
</evidence>
<dbReference type="InterPro" id="IPR029055">
    <property type="entry name" value="Ntn_hydrolases_N"/>
</dbReference>
<dbReference type="InterPro" id="IPR001962">
    <property type="entry name" value="Asn_synthase"/>
</dbReference>
<evidence type="ECO:0000256" key="4">
    <source>
        <dbReference type="ARBA" id="ARBA00048741"/>
    </source>
</evidence>
<evidence type="ECO:0000256" key="5">
    <source>
        <dbReference type="SAM" id="MobiDB-lite"/>
    </source>
</evidence>
<dbReference type="Gene3D" id="3.40.50.620">
    <property type="entry name" value="HUPs"/>
    <property type="match status" value="1"/>
</dbReference>
<comment type="caution">
    <text evidence="7">The sequence shown here is derived from an EMBL/GenBank/DDBJ whole genome shotgun (WGS) entry which is preliminary data.</text>
</comment>
<accession>A0ABW6XWZ4</accession>
<feature type="domain" description="Asparagine synthetase" evidence="6">
    <location>
        <begin position="207"/>
        <end position="583"/>
    </location>
</feature>